<sequence length="54" mass="6232">MSSSQQSPLLSRPRSFSLFRADKGKAALQSQSQLRRWETRTDKNVEALAVWPRQ</sequence>
<reference evidence="2" key="1">
    <citation type="submission" date="2014-04" db="EMBL/GenBank/DDBJ databases">
        <title>Evolutionary Origins and Diversification of the Mycorrhizal Mutualists.</title>
        <authorList>
            <consortium name="DOE Joint Genome Institute"/>
            <consortium name="Mycorrhizal Genomics Consortium"/>
            <person name="Kohler A."/>
            <person name="Kuo A."/>
            <person name="Nagy L.G."/>
            <person name="Floudas D."/>
            <person name="Copeland A."/>
            <person name="Barry K.W."/>
            <person name="Cichocki N."/>
            <person name="Veneault-Fourrey C."/>
            <person name="LaButti K."/>
            <person name="Lindquist E.A."/>
            <person name="Lipzen A."/>
            <person name="Lundell T."/>
            <person name="Morin E."/>
            <person name="Murat C."/>
            <person name="Riley R."/>
            <person name="Ohm R."/>
            <person name="Sun H."/>
            <person name="Tunlid A."/>
            <person name="Henrissat B."/>
            <person name="Grigoriev I.V."/>
            <person name="Hibbett D.S."/>
            <person name="Martin F."/>
        </authorList>
    </citation>
    <scope>NUCLEOTIDE SEQUENCE [LARGE SCALE GENOMIC DNA]</scope>
    <source>
        <strain evidence="2">FD-334 SS-4</strain>
    </source>
</reference>
<keyword evidence="2" id="KW-1185">Reference proteome</keyword>
<dbReference type="Proteomes" id="UP000054270">
    <property type="component" value="Unassembled WGS sequence"/>
</dbReference>
<proteinExistence type="predicted"/>
<dbReference type="AlphaFoldDB" id="A0A0D2NYK8"/>
<evidence type="ECO:0000313" key="2">
    <source>
        <dbReference type="Proteomes" id="UP000054270"/>
    </source>
</evidence>
<name>A0A0D2NYK8_HYPSF</name>
<protein>
    <submittedName>
        <fullName evidence="1">Uncharacterized protein</fullName>
    </submittedName>
</protein>
<accession>A0A0D2NYK8</accession>
<organism evidence="1 2">
    <name type="scientific">Hypholoma sublateritium (strain FD-334 SS-4)</name>
    <dbReference type="NCBI Taxonomy" id="945553"/>
    <lineage>
        <taxon>Eukaryota</taxon>
        <taxon>Fungi</taxon>
        <taxon>Dikarya</taxon>
        <taxon>Basidiomycota</taxon>
        <taxon>Agaricomycotina</taxon>
        <taxon>Agaricomycetes</taxon>
        <taxon>Agaricomycetidae</taxon>
        <taxon>Agaricales</taxon>
        <taxon>Agaricineae</taxon>
        <taxon>Strophariaceae</taxon>
        <taxon>Hypholoma</taxon>
    </lineage>
</organism>
<evidence type="ECO:0000313" key="1">
    <source>
        <dbReference type="EMBL" id="KJA23804.1"/>
    </source>
</evidence>
<gene>
    <name evidence="1" type="ORF">HYPSUDRAFT_200950</name>
</gene>
<dbReference type="EMBL" id="KN817540">
    <property type="protein sequence ID" value="KJA23804.1"/>
    <property type="molecule type" value="Genomic_DNA"/>
</dbReference>